<dbReference type="AlphaFoldDB" id="A0AAD1YP49"/>
<dbReference type="PANTHER" id="PTHR46481:SF10">
    <property type="entry name" value="ZINC FINGER BED DOMAIN-CONTAINING PROTEIN 39"/>
    <property type="match status" value="1"/>
</dbReference>
<evidence type="ECO:0000256" key="4">
    <source>
        <dbReference type="ARBA" id="ARBA00022833"/>
    </source>
</evidence>
<dbReference type="EMBL" id="OU503036">
    <property type="protein sequence ID" value="CAI9754703.1"/>
    <property type="molecule type" value="Genomic_DNA"/>
</dbReference>
<evidence type="ECO:0000256" key="3">
    <source>
        <dbReference type="ARBA" id="ARBA00022771"/>
    </source>
</evidence>
<dbReference type="GO" id="GO:0005634">
    <property type="term" value="C:nucleus"/>
    <property type="evidence" value="ECO:0007669"/>
    <property type="project" value="UniProtKB-SubCell"/>
</dbReference>
<dbReference type="GO" id="GO:0008270">
    <property type="term" value="F:zinc ion binding"/>
    <property type="evidence" value="ECO:0007669"/>
    <property type="project" value="UniProtKB-KW"/>
</dbReference>
<keyword evidence="3" id="KW-0863">Zinc-finger</keyword>
<evidence type="ECO:0000256" key="5">
    <source>
        <dbReference type="ARBA" id="ARBA00023242"/>
    </source>
</evidence>
<name>A0AAD1YP49_9LAMI</name>
<reference evidence="6" key="1">
    <citation type="submission" date="2023-05" db="EMBL/GenBank/DDBJ databases">
        <authorList>
            <person name="Huff M."/>
        </authorList>
    </citation>
    <scope>NUCLEOTIDE SEQUENCE</scope>
</reference>
<accession>A0AAD1YP49</accession>
<proteinExistence type="predicted"/>
<dbReference type="PANTHER" id="PTHR46481">
    <property type="entry name" value="ZINC FINGER BED DOMAIN-CONTAINING PROTEIN 4"/>
    <property type="match status" value="1"/>
</dbReference>
<keyword evidence="4" id="KW-0862">Zinc</keyword>
<evidence type="ECO:0000313" key="6">
    <source>
        <dbReference type="EMBL" id="CAI9754703.1"/>
    </source>
</evidence>
<protein>
    <submittedName>
        <fullName evidence="6">Uncharacterized protein</fullName>
    </submittedName>
</protein>
<gene>
    <name evidence="6" type="ORF">FPE_LOCUS2134</name>
</gene>
<dbReference type="SUPFAM" id="SSF53098">
    <property type="entry name" value="Ribonuclease H-like"/>
    <property type="match status" value="1"/>
</dbReference>
<evidence type="ECO:0000256" key="2">
    <source>
        <dbReference type="ARBA" id="ARBA00022723"/>
    </source>
</evidence>
<keyword evidence="2" id="KW-0479">Metal-binding</keyword>
<comment type="subcellular location">
    <subcellularLocation>
        <location evidence="1">Nucleus</location>
    </subcellularLocation>
</comment>
<evidence type="ECO:0000313" key="7">
    <source>
        <dbReference type="Proteomes" id="UP000834106"/>
    </source>
</evidence>
<keyword evidence="5" id="KW-0539">Nucleus</keyword>
<keyword evidence="7" id="KW-1185">Reference proteome</keyword>
<organism evidence="6 7">
    <name type="scientific">Fraxinus pennsylvanica</name>
    <dbReference type="NCBI Taxonomy" id="56036"/>
    <lineage>
        <taxon>Eukaryota</taxon>
        <taxon>Viridiplantae</taxon>
        <taxon>Streptophyta</taxon>
        <taxon>Embryophyta</taxon>
        <taxon>Tracheophyta</taxon>
        <taxon>Spermatophyta</taxon>
        <taxon>Magnoliopsida</taxon>
        <taxon>eudicotyledons</taxon>
        <taxon>Gunneridae</taxon>
        <taxon>Pentapetalae</taxon>
        <taxon>asterids</taxon>
        <taxon>lamiids</taxon>
        <taxon>Lamiales</taxon>
        <taxon>Oleaceae</taxon>
        <taxon>Oleeae</taxon>
        <taxon>Fraxinus</taxon>
    </lineage>
</organism>
<dbReference type="Proteomes" id="UP000834106">
    <property type="component" value="Chromosome 1"/>
</dbReference>
<dbReference type="InterPro" id="IPR052035">
    <property type="entry name" value="ZnF_BED_domain_contain"/>
</dbReference>
<sequence>MNSVAVTISRGCFEYGLETSYINDCFAKIGQCMHLVYTGPFMFVREKQNIQKLFEGMPGRICLSLDLWSSCQTTGYMFVTGQFIDSDWKMHCKLLNVIMEPYPDSATAFSHSVAARLFDCSMDGRLFSVAINQPLNDAAVDNLRAILSVKNLLVLNGQLLVGNCVARSLSSVVQDALTSVQEIVNKVRDSVKYVKTSDSREESFLS</sequence>
<evidence type="ECO:0000256" key="1">
    <source>
        <dbReference type="ARBA" id="ARBA00004123"/>
    </source>
</evidence>
<dbReference type="InterPro" id="IPR012337">
    <property type="entry name" value="RNaseH-like_sf"/>
</dbReference>